<protein>
    <submittedName>
        <fullName evidence="5">Glycosyltransferase</fullName>
    </submittedName>
</protein>
<dbReference type="Proteomes" id="UP000307507">
    <property type="component" value="Unassembled WGS sequence"/>
</dbReference>
<accession>A0A4S3ZXF5</accession>
<dbReference type="Gene3D" id="3.90.550.10">
    <property type="entry name" value="Spore Coat Polysaccharide Biosynthesis Protein SpsA, Chain A"/>
    <property type="match status" value="1"/>
</dbReference>
<evidence type="ECO:0000313" key="5">
    <source>
        <dbReference type="EMBL" id="THF50580.1"/>
    </source>
</evidence>
<keyword evidence="3 5" id="KW-0808">Transferase</keyword>
<feature type="domain" description="Glycosyltransferase 2-like" evidence="4">
    <location>
        <begin position="241"/>
        <end position="368"/>
    </location>
</feature>
<gene>
    <name evidence="5" type="ORF">E6C50_10150</name>
</gene>
<dbReference type="AlphaFoldDB" id="A0A4S3ZXF5"/>
<keyword evidence="6" id="KW-1185">Reference proteome</keyword>
<comment type="similarity">
    <text evidence="1">Belongs to the glycosyltransferase 2 family.</text>
</comment>
<dbReference type="EMBL" id="SSNZ01000003">
    <property type="protein sequence ID" value="THF50580.1"/>
    <property type="molecule type" value="Genomic_DNA"/>
</dbReference>
<evidence type="ECO:0000256" key="2">
    <source>
        <dbReference type="ARBA" id="ARBA00022676"/>
    </source>
</evidence>
<comment type="caution">
    <text evidence="5">The sequence shown here is derived from an EMBL/GenBank/DDBJ whole genome shotgun (WGS) entry which is preliminary data.</text>
</comment>
<dbReference type="OrthoDB" id="1326385at2"/>
<organism evidence="5 6">
    <name type="scientific">Flavobacterium supellecticarium</name>
    <dbReference type="NCBI Taxonomy" id="2565924"/>
    <lineage>
        <taxon>Bacteria</taxon>
        <taxon>Pseudomonadati</taxon>
        <taxon>Bacteroidota</taxon>
        <taxon>Flavobacteriia</taxon>
        <taxon>Flavobacteriales</taxon>
        <taxon>Flavobacteriaceae</taxon>
        <taxon>Flavobacterium</taxon>
    </lineage>
</organism>
<dbReference type="InterPro" id="IPR029044">
    <property type="entry name" value="Nucleotide-diphossugar_trans"/>
</dbReference>
<sequence length="512" mass="59074">MIVLYHHQNSVATVMDLESGTTIAVPDSGNIACSLLRLATDYPDRLLLWCDANYREELHLEKIPELFFYKKRMLSYGIGNFIPDAIGYVDESLFANPNRNVTFPTWQMHVTVGGIYAETLNALKDLKADRNFAFFLGSLAKQGMAIGLACCSEPLLFRKQLDPKIKTGPEASDQLLFRFVKHHYRGRWILMLLLNLFLYERKVTLLPFVLALFYKRRTLSGVALNNSTEQITDIKPFAFDVIIPTIGRKTFLYDVLRDLSAQTLKPKRVILIEQNPVADSSSELDYLTKESWPFEIIHRLIHQTGACNARNMALSFVQSEWVFLADDDIRFQSDFLEQASREIGKTGGKVFTLSCLQKDDIPKYTNRLQWENFGSGCSIVHRDALQGLKFDMRFENGFGEDTDFGMQLRNKGYDILYLPQPEILHLKAPVGGFRTRPVLEWQNDEVQPKPSPTVMLFRLLHYTEQQLLGYKTTLCIKFYTIQSDKNPIRYYKKFGKAWNRSTYWANVLKERS</sequence>
<dbReference type="PANTHER" id="PTHR43179">
    <property type="entry name" value="RHAMNOSYLTRANSFERASE WBBL"/>
    <property type="match status" value="1"/>
</dbReference>
<dbReference type="InterPro" id="IPR001173">
    <property type="entry name" value="Glyco_trans_2-like"/>
</dbReference>
<name>A0A4S3ZXF5_9FLAO</name>
<dbReference type="RefSeq" id="WP_136403121.1">
    <property type="nucleotide sequence ID" value="NZ_SSNZ01000003.1"/>
</dbReference>
<keyword evidence="2" id="KW-0328">Glycosyltransferase</keyword>
<dbReference type="GO" id="GO:0016757">
    <property type="term" value="F:glycosyltransferase activity"/>
    <property type="evidence" value="ECO:0007669"/>
    <property type="project" value="UniProtKB-KW"/>
</dbReference>
<evidence type="ECO:0000259" key="4">
    <source>
        <dbReference type="Pfam" id="PF00535"/>
    </source>
</evidence>
<dbReference type="SUPFAM" id="SSF53448">
    <property type="entry name" value="Nucleotide-diphospho-sugar transferases"/>
    <property type="match status" value="1"/>
</dbReference>
<evidence type="ECO:0000313" key="6">
    <source>
        <dbReference type="Proteomes" id="UP000307507"/>
    </source>
</evidence>
<proteinExistence type="inferred from homology"/>
<reference evidence="5 6" key="1">
    <citation type="submission" date="2019-04" db="EMBL/GenBank/DDBJ databases">
        <title>Flavobacterium sp. nov. isolated from construction timber.</title>
        <authorList>
            <person name="Lin S.-Y."/>
            <person name="Chang C.-T."/>
            <person name="Young C.-C."/>
        </authorList>
    </citation>
    <scope>NUCLEOTIDE SEQUENCE [LARGE SCALE GENOMIC DNA]</scope>
    <source>
        <strain evidence="5 6">CC-CTC003</strain>
    </source>
</reference>
<dbReference type="PANTHER" id="PTHR43179:SF12">
    <property type="entry name" value="GALACTOFURANOSYLTRANSFERASE GLFT2"/>
    <property type="match status" value="1"/>
</dbReference>
<dbReference type="Pfam" id="PF00535">
    <property type="entry name" value="Glycos_transf_2"/>
    <property type="match status" value="1"/>
</dbReference>
<evidence type="ECO:0000256" key="1">
    <source>
        <dbReference type="ARBA" id="ARBA00006739"/>
    </source>
</evidence>
<evidence type="ECO:0000256" key="3">
    <source>
        <dbReference type="ARBA" id="ARBA00022679"/>
    </source>
</evidence>